<gene>
    <name evidence="3" type="ORF">D5F01_LYC12145</name>
</gene>
<dbReference type="Pfam" id="PF12937">
    <property type="entry name" value="F-box-like"/>
    <property type="match status" value="1"/>
</dbReference>
<dbReference type="InterPro" id="IPR036047">
    <property type="entry name" value="F-box-like_dom_sf"/>
</dbReference>
<dbReference type="SUPFAM" id="SSF52047">
    <property type="entry name" value="RNI-like"/>
    <property type="match status" value="1"/>
</dbReference>
<protein>
    <recommendedName>
        <fullName evidence="2">F-box domain-containing protein</fullName>
    </recommendedName>
</protein>
<feature type="compositionally biased region" description="Polar residues" evidence="1">
    <location>
        <begin position="533"/>
        <end position="561"/>
    </location>
</feature>
<name>A0A6G0IFX7_LARCR</name>
<dbReference type="SMART" id="SM00256">
    <property type="entry name" value="FBOX"/>
    <property type="match status" value="1"/>
</dbReference>
<dbReference type="SUPFAM" id="SSF81383">
    <property type="entry name" value="F-box domain"/>
    <property type="match status" value="1"/>
</dbReference>
<dbReference type="Gene3D" id="3.80.10.10">
    <property type="entry name" value="Ribonuclease Inhibitor"/>
    <property type="match status" value="1"/>
</dbReference>
<evidence type="ECO:0000313" key="3">
    <source>
        <dbReference type="EMBL" id="KAE8290419.1"/>
    </source>
</evidence>
<keyword evidence="4" id="KW-1185">Reference proteome</keyword>
<dbReference type="PROSITE" id="PS50181">
    <property type="entry name" value="FBOX"/>
    <property type="match status" value="1"/>
</dbReference>
<accession>A0A6G0IFX7</accession>
<evidence type="ECO:0000259" key="2">
    <source>
        <dbReference type="PROSITE" id="PS50181"/>
    </source>
</evidence>
<evidence type="ECO:0000256" key="1">
    <source>
        <dbReference type="SAM" id="MobiDB-lite"/>
    </source>
</evidence>
<dbReference type="InterPro" id="IPR032675">
    <property type="entry name" value="LRR_dom_sf"/>
</dbReference>
<dbReference type="Gene3D" id="1.20.1280.50">
    <property type="match status" value="1"/>
</dbReference>
<sequence>MMSVLQLPAELWLQVFSFLSWRDKLSVRCTCSHFRHLLDKSRPLWRGFSVVLRHLSRYNRPFWRSLAQRHVGSVSLRSGKRKHLKQLSAWLPALDALRLDDWKEGGVDELKMFHRLQRVSITSCSTPLKNIDFLFPLSHQLTQLSLCNVQLTCPASHLLAAVSQLTRLTSLLLHHDGSLRFPTLSGVLTHLPELKHLSWTMITYKTLSRDFFRPADLTGAGGGVLQLSDLQLLNYDAMVTQEVLQPLSRLRSLSIFHLYSVPGPTCHLQTWLTSLPQLRCLSVHGGHPLAVYADFLPSSLLSLTLSVDLQPEDLQVVSVRAPHLEHLHLEPWSSSSNLVRLLPQLFPHLRTLRIRHHHVSDGDFLHLQQLQHLDTLEVLDSYYRPDPTDPSWVVYEPSPRLLQLISDLQKLTNHRHRPTDLHSEQIHGPTDPRTFTRHRPTDLHSAQTHGPSLGTDPRTFTRHRPTDLHSAQTHGPSLRTDPRTFTQNRPTDLHSEQIHGPSLGTDPRTFTRHRPTDLHSEQIHGPSLRTDPRTFTQNRSTDLHSAQTHGPSLRTDPQTYRPTDLHSEQIHGPTDPRTFTQNIR</sequence>
<feature type="region of interest" description="Disordered" evidence="1">
    <location>
        <begin position="417"/>
        <end position="584"/>
    </location>
</feature>
<dbReference type="EMBL" id="REGW02000011">
    <property type="protein sequence ID" value="KAE8290419.1"/>
    <property type="molecule type" value="Genomic_DNA"/>
</dbReference>
<evidence type="ECO:0000313" key="4">
    <source>
        <dbReference type="Proteomes" id="UP000424527"/>
    </source>
</evidence>
<organism evidence="3 4">
    <name type="scientific">Larimichthys crocea</name>
    <name type="common">Large yellow croaker</name>
    <name type="synonym">Pseudosciaena crocea</name>
    <dbReference type="NCBI Taxonomy" id="215358"/>
    <lineage>
        <taxon>Eukaryota</taxon>
        <taxon>Metazoa</taxon>
        <taxon>Chordata</taxon>
        <taxon>Craniata</taxon>
        <taxon>Vertebrata</taxon>
        <taxon>Euteleostomi</taxon>
        <taxon>Actinopterygii</taxon>
        <taxon>Neopterygii</taxon>
        <taxon>Teleostei</taxon>
        <taxon>Neoteleostei</taxon>
        <taxon>Acanthomorphata</taxon>
        <taxon>Eupercaria</taxon>
        <taxon>Sciaenidae</taxon>
        <taxon>Larimichthys</taxon>
    </lineage>
</organism>
<dbReference type="Proteomes" id="UP000424527">
    <property type="component" value="Unassembled WGS sequence"/>
</dbReference>
<comment type="caution">
    <text evidence="3">The sequence shown here is derived from an EMBL/GenBank/DDBJ whole genome shotgun (WGS) entry which is preliminary data.</text>
</comment>
<proteinExistence type="predicted"/>
<reference evidence="3 4" key="1">
    <citation type="submission" date="2019-07" db="EMBL/GenBank/DDBJ databases">
        <title>Chromosome genome assembly for large yellow croaker.</title>
        <authorList>
            <person name="Xiao S."/>
        </authorList>
    </citation>
    <scope>NUCLEOTIDE SEQUENCE [LARGE SCALE GENOMIC DNA]</scope>
    <source>
        <strain evidence="3">JMULYC20181020</strain>
        <tissue evidence="3">Muscle</tissue>
    </source>
</reference>
<dbReference type="InterPro" id="IPR001810">
    <property type="entry name" value="F-box_dom"/>
</dbReference>
<feature type="domain" description="F-box" evidence="2">
    <location>
        <begin position="1"/>
        <end position="48"/>
    </location>
</feature>
<dbReference type="AlphaFoldDB" id="A0A6G0IFX7"/>